<reference evidence="2" key="1">
    <citation type="journal article" date="2020" name="Cell">
        <title>Large-Scale Comparative Analyses of Tick Genomes Elucidate Their Genetic Diversity and Vector Capacities.</title>
        <authorList>
            <consortium name="Tick Genome and Microbiome Consortium (TIGMIC)"/>
            <person name="Jia N."/>
            <person name="Wang J."/>
            <person name="Shi W."/>
            <person name="Du L."/>
            <person name="Sun Y."/>
            <person name="Zhan W."/>
            <person name="Jiang J.F."/>
            <person name="Wang Q."/>
            <person name="Zhang B."/>
            <person name="Ji P."/>
            <person name="Bell-Sakyi L."/>
            <person name="Cui X.M."/>
            <person name="Yuan T.T."/>
            <person name="Jiang B.G."/>
            <person name="Yang W.F."/>
            <person name="Lam T.T."/>
            <person name="Chang Q.C."/>
            <person name="Ding S.J."/>
            <person name="Wang X.J."/>
            <person name="Zhu J.G."/>
            <person name="Ruan X.D."/>
            <person name="Zhao L."/>
            <person name="Wei J.T."/>
            <person name="Ye R.Z."/>
            <person name="Que T.C."/>
            <person name="Du C.H."/>
            <person name="Zhou Y.H."/>
            <person name="Cheng J.X."/>
            <person name="Dai P.F."/>
            <person name="Guo W.B."/>
            <person name="Han X.H."/>
            <person name="Huang E.J."/>
            <person name="Li L.F."/>
            <person name="Wei W."/>
            <person name="Gao Y.C."/>
            <person name="Liu J.Z."/>
            <person name="Shao H.Z."/>
            <person name="Wang X."/>
            <person name="Wang C.C."/>
            <person name="Yang T.C."/>
            <person name="Huo Q.B."/>
            <person name="Li W."/>
            <person name="Chen H.Y."/>
            <person name="Chen S.E."/>
            <person name="Zhou L.G."/>
            <person name="Ni X.B."/>
            <person name="Tian J.H."/>
            <person name="Sheng Y."/>
            <person name="Liu T."/>
            <person name="Pan Y.S."/>
            <person name="Xia L.Y."/>
            <person name="Li J."/>
            <person name="Zhao F."/>
            <person name="Cao W.C."/>
        </authorList>
    </citation>
    <scope>NUCLEOTIDE SEQUENCE</scope>
    <source>
        <strain evidence="2">Rmic-2018</strain>
    </source>
</reference>
<comment type="caution">
    <text evidence="2">The sequence shown here is derived from an EMBL/GenBank/DDBJ whole genome shotgun (WGS) entry which is preliminary data.</text>
</comment>
<organism evidence="2 3">
    <name type="scientific">Rhipicephalus microplus</name>
    <name type="common">Cattle tick</name>
    <name type="synonym">Boophilus microplus</name>
    <dbReference type="NCBI Taxonomy" id="6941"/>
    <lineage>
        <taxon>Eukaryota</taxon>
        <taxon>Metazoa</taxon>
        <taxon>Ecdysozoa</taxon>
        <taxon>Arthropoda</taxon>
        <taxon>Chelicerata</taxon>
        <taxon>Arachnida</taxon>
        <taxon>Acari</taxon>
        <taxon>Parasitiformes</taxon>
        <taxon>Ixodida</taxon>
        <taxon>Ixodoidea</taxon>
        <taxon>Ixodidae</taxon>
        <taxon>Rhipicephalinae</taxon>
        <taxon>Rhipicephalus</taxon>
        <taxon>Boophilus</taxon>
    </lineage>
</organism>
<feature type="region of interest" description="Disordered" evidence="1">
    <location>
        <begin position="96"/>
        <end position="128"/>
    </location>
</feature>
<name>A0A9J6DNZ6_RHIMP</name>
<dbReference type="Proteomes" id="UP000821866">
    <property type="component" value="Chromosome 6"/>
</dbReference>
<feature type="compositionally biased region" description="Polar residues" evidence="1">
    <location>
        <begin position="98"/>
        <end position="125"/>
    </location>
</feature>
<gene>
    <name evidence="2" type="ORF">HPB51_018852</name>
</gene>
<protein>
    <submittedName>
        <fullName evidence="2">Uncharacterized protein</fullName>
    </submittedName>
</protein>
<dbReference type="AlphaFoldDB" id="A0A9J6DNZ6"/>
<proteinExistence type="predicted"/>
<keyword evidence="3" id="KW-1185">Reference proteome</keyword>
<evidence type="ECO:0000313" key="3">
    <source>
        <dbReference type="Proteomes" id="UP000821866"/>
    </source>
</evidence>
<accession>A0A9J6DNZ6</accession>
<sequence length="236" mass="26218">MCSSAPINAATIPENQSSFGDLIREIVCEELQKFRTPVAQTPVASVAELVRDEIRHAFSTAGPDDEHRPMSYAEALRRSPPGTLPPYHPVPTAPWSPPQEQILSRTPSQPTYQVPSTAPWTSSQEGRLRRVGEKSRCSLCILPRMQKEKRGRASHNDLLIVQVFLGVTTVIEQPSSAQRLLPSQPRSKVQRRTVARSARCLRPPRYRCSLSLLLPDCSATSPGYAGTIRAPHFYAR</sequence>
<reference evidence="2" key="2">
    <citation type="submission" date="2021-09" db="EMBL/GenBank/DDBJ databases">
        <authorList>
            <person name="Jia N."/>
            <person name="Wang J."/>
            <person name="Shi W."/>
            <person name="Du L."/>
            <person name="Sun Y."/>
            <person name="Zhan W."/>
            <person name="Jiang J."/>
            <person name="Wang Q."/>
            <person name="Zhang B."/>
            <person name="Ji P."/>
            <person name="Sakyi L.B."/>
            <person name="Cui X."/>
            <person name="Yuan T."/>
            <person name="Jiang B."/>
            <person name="Yang W."/>
            <person name="Lam T.T.-Y."/>
            <person name="Chang Q."/>
            <person name="Ding S."/>
            <person name="Wang X."/>
            <person name="Zhu J."/>
            <person name="Ruan X."/>
            <person name="Zhao L."/>
            <person name="Wei J."/>
            <person name="Que T."/>
            <person name="Du C."/>
            <person name="Cheng J."/>
            <person name="Dai P."/>
            <person name="Han X."/>
            <person name="Huang E."/>
            <person name="Gao Y."/>
            <person name="Liu J."/>
            <person name="Shao H."/>
            <person name="Ye R."/>
            <person name="Li L."/>
            <person name="Wei W."/>
            <person name="Wang X."/>
            <person name="Wang C."/>
            <person name="Huo Q."/>
            <person name="Li W."/>
            <person name="Guo W."/>
            <person name="Chen H."/>
            <person name="Chen S."/>
            <person name="Zhou L."/>
            <person name="Zhou L."/>
            <person name="Ni X."/>
            <person name="Tian J."/>
            <person name="Zhou Y."/>
            <person name="Sheng Y."/>
            <person name="Liu T."/>
            <person name="Pan Y."/>
            <person name="Xia L."/>
            <person name="Li J."/>
            <person name="Zhao F."/>
            <person name="Cao W."/>
        </authorList>
    </citation>
    <scope>NUCLEOTIDE SEQUENCE</scope>
    <source>
        <strain evidence="2">Rmic-2018</strain>
        <tissue evidence="2">Larvae</tissue>
    </source>
</reference>
<dbReference type="EMBL" id="JABSTU010000008">
    <property type="protein sequence ID" value="KAH8023871.1"/>
    <property type="molecule type" value="Genomic_DNA"/>
</dbReference>
<evidence type="ECO:0000256" key="1">
    <source>
        <dbReference type="SAM" id="MobiDB-lite"/>
    </source>
</evidence>
<evidence type="ECO:0000313" key="2">
    <source>
        <dbReference type="EMBL" id="KAH8023871.1"/>
    </source>
</evidence>